<keyword evidence="4" id="KW-1003">Cell membrane</keyword>
<feature type="domain" description="Flagellar M-ring C-terminal" evidence="14">
    <location>
        <begin position="256"/>
        <end position="419"/>
    </location>
</feature>
<sequence>MNFEELFKQIIAFTKNLNKRQKIVIISAIVALVAIISFLVVFNTTSSKTKTGYAILFDNLSSKDAALIVQYLDKKQIPYVIPEDGVIEVPKDVVQKIRLDVAAQGLPKSSKVGFELFDKNSFGITDFEQKVKYLRALEGELGRTIESLDAVESATVNIAIPKDSVFVEKQTPPTASVVIKLKPNMVLTPKQIQGIKYLVAAAVPKMKPENVKIIDQYGNLLGENDELTQNNELLKAEIIYKKRMEKALEDKIVSILAPVIGGKNKVVAKVNLDIDFSQVKSKSTIYSPDNVVRSEQTLEESRTGYKPKEVGGVPGAVSNVGPVQGTKSNEVKDKYTKSQTTTNYEISTTVKDVKEPLAKIKRITAAVVVDGHYKEDKDGKKEFVPLTKLELTNIENLVKNTIGYDPKRGDSVSVSSFQFTGNSANNEPTSAVGKVMQSVQMYLGPISGILKYLFLAIVLFVFYKKVITPFTQKMLEVKIEEEPEYVKPDIEINEEEVESTYDKIKELKEKVEQQLGISSDVNEEELKYEVLLDRIVKMAEEKTEEVAKVLENLIKEETHEV</sequence>
<keyword evidence="5 12" id="KW-0812">Transmembrane</keyword>
<evidence type="ECO:0000256" key="11">
    <source>
        <dbReference type="SAM" id="MobiDB-lite"/>
    </source>
</evidence>
<accession>B9LA40</accession>
<proteinExistence type="inferred from homology"/>
<dbReference type="RefSeq" id="WP_015902073.1">
    <property type="nucleotide sequence ID" value="NC_012115.1"/>
</dbReference>
<gene>
    <name evidence="15" type="primary">fliF</name>
    <name evidence="15" type="ordered locus">NAMH_1101</name>
</gene>
<dbReference type="KEGG" id="nam:NAMH_1101"/>
<dbReference type="GO" id="GO:0005886">
    <property type="term" value="C:plasma membrane"/>
    <property type="evidence" value="ECO:0007669"/>
    <property type="project" value="UniProtKB-SubCell"/>
</dbReference>
<keyword evidence="15" id="KW-0966">Cell projection</keyword>
<dbReference type="InterPro" id="IPR013556">
    <property type="entry name" value="Flag_M-ring_C"/>
</dbReference>
<dbReference type="Proteomes" id="UP000000448">
    <property type="component" value="Chromosome"/>
</dbReference>
<dbReference type="InterPro" id="IPR000067">
    <property type="entry name" value="FlgMring_FliF"/>
</dbReference>
<comment type="similarity">
    <text evidence="3 9">Belongs to the FliF family.</text>
</comment>
<dbReference type="PANTHER" id="PTHR30046:SF0">
    <property type="entry name" value="FLAGELLAR M-RING PROTEIN"/>
    <property type="match status" value="1"/>
</dbReference>
<dbReference type="HOGENOM" id="CLU_028108_1_1_7"/>
<dbReference type="Pfam" id="PF01514">
    <property type="entry name" value="YscJ_FliF"/>
    <property type="match status" value="1"/>
</dbReference>
<dbReference type="GO" id="GO:0003774">
    <property type="term" value="F:cytoskeletal motor activity"/>
    <property type="evidence" value="ECO:0007669"/>
    <property type="project" value="InterPro"/>
</dbReference>
<evidence type="ECO:0000256" key="8">
    <source>
        <dbReference type="ARBA" id="ARBA00023143"/>
    </source>
</evidence>
<dbReference type="InterPro" id="IPR006182">
    <property type="entry name" value="FliF_N_dom"/>
</dbReference>
<dbReference type="PRINTS" id="PR01009">
    <property type="entry name" value="FLGMRINGFLIF"/>
</dbReference>
<keyword evidence="8 9" id="KW-0975">Bacterial flagellum</keyword>
<keyword evidence="15" id="KW-0282">Flagellum</keyword>
<keyword evidence="7 12" id="KW-0472">Membrane</keyword>
<dbReference type="InterPro" id="IPR043427">
    <property type="entry name" value="YscJ/FliF"/>
</dbReference>
<dbReference type="GO" id="GO:0071973">
    <property type="term" value="P:bacterial-type flagellum-dependent cell motility"/>
    <property type="evidence" value="ECO:0007669"/>
    <property type="project" value="InterPro"/>
</dbReference>
<organism evidence="15 16">
    <name type="scientific">Nautilia profundicola (strain ATCC BAA-1463 / DSM 18972 / AmH)</name>
    <dbReference type="NCBI Taxonomy" id="598659"/>
    <lineage>
        <taxon>Bacteria</taxon>
        <taxon>Pseudomonadati</taxon>
        <taxon>Campylobacterota</taxon>
        <taxon>Epsilonproteobacteria</taxon>
        <taxon>Nautiliales</taxon>
        <taxon>Nautiliaceae</taxon>
        <taxon>Nautilia</taxon>
    </lineage>
</organism>
<evidence type="ECO:0000259" key="13">
    <source>
        <dbReference type="Pfam" id="PF01514"/>
    </source>
</evidence>
<feature type="transmembrane region" description="Helical" evidence="12">
    <location>
        <begin position="23"/>
        <end position="42"/>
    </location>
</feature>
<dbReference type="Gene3D" id="3.30.300.30">
    <property type="match status" value="1"/>
</dbReference>
<dbReference type="STRING" id="598659.NAMH_1101"/>
<dbReference type="Pfam" id="PF08345">
    <property type="entry name" value="YscJ_FliF_C"/>
    <property type="match status" value="1"/>
</dbReference>
<name>B9LA40_NAUPA</name>
<evidence type="ECO:0000256" key="1">
    <source>
        <dbReference type="ARBA" id="ARBA00004117"/>
    </source>
</evidence>
<evidence type="ECO:0000256" key="7">
    <source>
        <dbReference type="ARBA" id="ARBA00023136"/>
    </source>
</evidence>
<dbReference type="PIRSF" id="PIRSF004862">
    <property type="entry name" value="FliF"/>
    <property type="match status" value="1"/>
</dbReference>
<evidence type="ECO:0000313" key="16">
    <source>
        <dbReference type="Proteomes" id="UP000000448"/>
    </source>
</evidence>
<comment type="subcellular location">
    <subcellularLocation>
        <location evidence="1 9">Bacterial flagellum basal body</location>
    </subcellularLocation>
    <subcellularLocation>
        <location evidence="2">Cell membrane</location>
        <topology evidence="2">Multi-pass membrane protein</topology>
    </subcellularLocation>
</comment>
<protein>
    <recommendedName>
        <fullName evidence="9">Flagellar M-ring protein</fullName>
    </recommendedName>
</protein>
<dbReference type="EMBL" id="CP001279">
    <property type="protein sequence ID" value="ACM93021.1"/>
    <property type="molecule type" value="Genomic_DNA"/>
</dbReference>
<reference evidence="15 16" key="1">
    <citation type="journal article" date="2009" name="PLoS Genet.">
        <title>Adaptations to submarine hydrothermal environments exemplified by the genome of Nautilia profundicola.</title>
        <authorList>
            <person name="Campbell B.J."/>
            <person name="Smith J.L."/>
            <person name="Hanson T.E."/>
            <person name="Klotz M.G."/>
            <person name="Stein L.Y."/>
            <person name="Lee C.K."/>
            <person name="Wu D."/>
            <person name="Robinson J.M."/>
            <person name="Khouri H.M."/>
            <person name="Eisen J.A."/>
            <person name="Cary S.C."/>
        </authorList>
    </citation>
    <scope>NUCLEOTIDE SEQUENCE [LARGE SCALE GENOMIC DNA]</scope>
    <source>
        <strain evidence="16">ATCC BAA-1463 / DSM 18972 / AmH</strain>
    </source>
</reference>
<dbReference type="AlphaFoldDB" id="B9LA40"/>
<evidence type="ECO:0000256" key="2">
    <source>
        <dbReference type="ARBA" id="ARBA00004651"/>
    </source>
</evidence>
<dbReference type="GO" id="GO:0009431">
    <property type="term" value="C:bacterial-type flagellum basal body, MS ring"/>
    <property type="evidence" value="ECO:0007669"/>
    <property type="project" value="InterPro"/>
</dbReference>
<feature type="region of interest" description="Disordered" evidence="11">
    <location>
        <begin position="301"/>
        <end position="328"/>
    </location>
</feature>
<evidence type="ECO:0000259" key="14">
    <source>
        <dbReference type="Pfam" id="PF08345"/>
    </source>
</evidence>
<evidence type="ECO:0000313" key="15">
    <source>
        <dbReference type="EMBL" id="ACM93021.1"/>
    </source>
</evidence>
<dbReference type="PANTHER" id="PTHR30046">
    <property type="entry name" value="FLAGELLAR M-RING PROTEIN"/>
    <property type="match status" value="1"/>
</dbReference>
<feature type="transmembrane region" description="Helical" evidence="12">
    <location>
        <begin position="442"/>
        <end position="463"/>
    </location>
</feature>
<evidence type="ECO:0000256" key="3">
    <source>
        <dbReference type="ARBA" id="ARBA00007971"/>
    </source>
</evidence>
<keyword evidence="6 12" id="KW-1133">Transmembrane helix</keyword>
<keyword evidence="10" id="KW-0175">Coiled coil</keyword>
<comment type="function">
    <text evidence="9">The M ring may be actively involved in energy transduction.</text>
</comment>
<feature type="coiled-coil region" evidence="10">
    <location>
        <begin position="490"/>
        <end position="560"/>
    </location>
</feature>
<evidence type="ECO:0000256" key="9">
    <source>
        <dbReference type="PIRNR" id="PIRNR004862"/>
    </source>
</evidence>
<dbReference type="NCBIfam" id="TIGR00206">
    <property type="entry name" value="fliF"/>
    <property type="match status" value="1"/>
</dbReference>
<evidence type="ECO:0000256" key="6">
    <source>
        <dbReference type="ARBA" id="ARBA00022989"/>
    </source>
</evidence>
<evidence type="ECO:0000256" key="5">
    <source>
        <dbReference type="ARBA" id="ARBA00022692"/>
    </source>
</evidence>
<dbReference type="eggNOG" id="COG1766">
    <property type="taxonomic scope" value="Bacteria"/>
</dbReference>
<keyword evidence="16" id="KW-1185">Reference proteome</keyword>
<evidence type="ECO:0000256" key="4">
    <source>
        <dbReference type="ARBA" id="ARBA00022475"/>
    </source>
</evidence>
<keyword evidence="15" id="KW-0969">Cilium</keyword>
<feature type="domain" description="Flagellar M-ring N-terminal" evidence="13">
    <location>
        <begin position="49"/>
        <end position="222"/>
    </location>
</feature>
<dbReference type="OrthoDB" id="9807026at2"/>
<evidence type="ECO:0000256" key="12">
    <source>
        <dbReference type="SAM" id="Phobius"/>
    </source>
</evidence>
<evidence type="ECO:0000256" key="10">
    <source>
        <dbReference type="SAM" id="Coils"/>
    </source>
</evidence>
<dbReference type="InterPro" id="IPR045851">
    <property type="entry name" value="AMP-bd_C_sf"/>
</dbReference>